<dbReference type="InterPro" id="IPR029058">
    <property type="entry name" value="AB_hydrolase_fold"/>
</dbReference>
<keyword evidence="4" id="KW-1185">Reference proteome</keyword>
<protein>
    <submittedName>
        <fullName evidence="3">Acetyl esterase</fullName>
        <ecNumber evidence="3">3.1.1.-</ecNumber>
    </submittedName>
</protein>
<dbReference type="GO" id="GO:0016787">
    <property type="term" value="F:hydrolase activity"/>
    <property type="evidence" value="ECO:0007669"/>
    <property type="project" value="UniProtKB-KW"/>
</dbReference>
<dbReference type="Pfam" id="PF07859">
    <property type="entry name" value="Abhydrolase_3"/>
    <property type="match status" value="1"/>
</dbReference>
<evidence type="ECO:0000313" key="4">
    <source>
        <dbReference type="Proteomes" id="UP001225356"/>
    </source>
</evidence>
<keyword evidence="1 3" id="KW-0378">Hydrolase</keyword>
<reference evidence="3 4" key="1">
    <citation type="submission" date="2023-07" db="EMBL/GenBank/DDBJ databases">
        <title>Sequencing the genomes of 1000 actinobacteria strains.</title>
        <authorList>
            <person name="Klenk H.-P."/>
        </authorList>
    </citation>
    <scope>NUCLEOTIDE SEQUENCE [LARGE SCALE GENOMIC DNA]</scope>
    <source>
        <strain evidence="3 4">DSM 46740</strain>
    </source>
</reference>
<dbReference type="RefSeq" id="WP_307560038.1">
    <property type="nucleotide sequence ID" value="NZ_JAUSQU010000001.1"/>
</dbReference>
<gene>
    <name evidence="3" type="ORF">J2853_004069</name>
</gene>
<evidence type="ECO:0000259" key="2">
    <source>
        <dbReference type="Pfam" id="PF07859"/>
    </source>
</evidence>
<organism evidence="3 4">
    <name type="scientific">Streptosporangium lutulentum</name>
    <dbReference type="NCBI Taxonomy" id="1461250"/>
    <lineage>
        <taxon>Bacteria</taxon>
        <taxon>Bacillati</taxon>
        <taxon>Actinomycetota</taxon>
        <taxon>Actinomycetes</taxon>
        <taxon>Streptosporangiales</taxon>
        <taxon>Streptosporangiaceae</taxon>
        <taxon>Streptosporangium</taxon>
    </lineage>
</organism>
<proteinExistence type="predicted"/>
<dbReference type="PANTHER" id="PTHR48081:SF8">
    <property type="entry name" value="ALPHA_BETA HYDROLASE FOLD-3 DOMAIN-CONTAINING PROTEIN-RELATED"/>
    <property type="match status" value="1"/>
</dbReference>
<accession>A0ABT9QDP6</accession>
<dbReference type="EC" id="3.1.1.-" evidence="3"/>
<evidence type="ECO:0000256" key="1">
    <source>
        <dbReference type="ARBA" id="ARBA00022801"/>
    </source>
</evidence>
<evidence type="ECO:0000313" key="3">
    <source>
        <dbReference type="EMBL" id="MDP9844858.1"/>
    </source>
</evidence>
<dbReference type="Proteomes" id="UP001225356">
    <property type="component" value="Unassembled WGS sequence"/>
</dbReference>
<dbReference type="EMBL" id="JAUSQU010000001">
    <property type="protein sequence ID" value="MDP9844858.1"/>
    <property type="molecule type" value="Genomic_DNA"/>
</dbReference>
<name>A0ABT9QDP6_9ACTN</name>
<dbReference type="SUPFAM" id="SSF53474">
    <property type="entry name" value="alpha/beta-Hydrolases"/>
    <property type="match status" value="1"/>
</dbReference>
<feature type="domain" description="Alpha/beta hydrolase fold-3" evidence="2">
    <location>
        <begin position="137"/>
        <end position="343"/>
    </location>
</feature>
<dbReference type="Gene3D" id="3.40.50.1820">
    <property type="entry name" value="alpha/beta hydrolase"/>
    <property type="match status" value="1"/>
</dbReference>
<sequence>MARSPTRLAEPGIPTRVINPDQAEPARSISAMTAVSRRAAVGTADDHRIQEDTMRGKAPLGTRILADTRDWEALTDDQVIAAREKANRTASSRAARIVTGLPDRRARIEEVPIDLPGRRLTLRVHRPKNADRKLPLIVSFHGGGFIAGTAAQNDWLNSHLAARCPAVVVSVEYRLAPRHPLPQPVEDGYDTLVRLVEDAVGAGIDPAAVAVMGESAGGTIAALIALRAREDGPPLRAQVLNYPGTDWTETMADYPSIAENAGNPTLSLSRLRVSRRLSVPPTLDPRSVSPVKFENLAGLPPALVVTAALDPVADHGSRYVERLREDGTDARLTCYPKATHGFLSTPGLVPAARPARREILAFLRGHLRPAPPG</sequence>
<comment type="caution">
    <text evidence="3">The sequence shown here is derived from an EMBL/GenBank/DDBJ whole genome shotgun (WGS) entry which is preliminary data.</text>
</comment>
<dbReference type="InterPro" id="IPR013094">
    <property type="entry name" value="AB_hydrolase_3"/>
</dbReference>
<dbReference type="InterPro" id="IPR050300">
    <property type="entry name" value="GDXG_lipolytic_enzyme"/>
</dbReference>
<dbReference type="PANTHER" id="PTHR48081">
    <property type="entry name" value="AB HYDROLASE SUPERFAMILY PROTEIN C4A8.06C"/>
    <property type="match status" value="1"/>
</dbReference>